<gene>
    <name evidence="1" type="ORF">OIU77_024682</name>
</gene>
<name>A0ABQ9BTL1_9ROSI</name>
<evidence type="ECO:0000313" key="1">
    <source>
        <dbReference type="EMBL" id="KAJ6390522.1"/>
    </source>
</evidence>
<proteinExistence type="predicted"/>
<evidence type="ECO:0000313" key="2">
    <source>
        <dbReference type="Proteomes" id="UP001141253"/>
    </source>
</evidence>
<organism evidence="1 2">
    <name type="scientific">Salix suchowensis</name>
    <dbReference type="NCBI Taxonomy" id="1278906"/>
    <lineage>
        <taxon>Eukaryota</taxon>
        <taxon>Viridiplantae</taxon>
        <taxon>Streptophyta</taxon>
        <taxon>Embryophyta</taxon>
        <taxon>Tracheophyta</taxon>
        <taxon>Spermatophyta</taxon>
        <taxon>Magnoliopsida</taxon>
        <taxon>eudicotyledons</taxon>
        <taxon>Gunneridae</taxon>
        <taxon>Pentapetalae</taxon>
        <taxon>rosids</taxon>
        <taxon>fabids</taxon>
        <taxon>Malpighiales</taxon>
        <taxon>Salicaceae</taxon>
        <taxon>Saliceae</taxon>
        <taxon>Salix</taxon>
    </lineage>
</organism>
<accession>A0ABQ9BTL1</accession>
<reference evidence="1" key="2">
    <citation type="journal article" date="2023" name="Int. J. Mol. Sci.">
        <title>De Novo Assembly and Annotation of 11 Diverse Shrub Willow (Salix) Genomes Reveals Novel Gene Organization in Sex-Linked Regions.</title>
        <authorList>
            <person name="Hyden B."/>
            <person name="Feng K."/>
            <person name="Yates T.B."/>
            <person name="Jawdy S."/>
            <person name="Cereghino C."/>
            <person name="Smart L.B."/>
            <person name="Muchero W."/>
        </authorList>
    </citation>
    <scope>NUCLEOTIDE SEQUENCE</scope>
    <source>
        <tissue evidence="1">Shoot tip</tissue>
    </source>
</reference>
<protein>
    <submittedName>
        <fullName evidence="1">Uncharacterized protein</fullName>
    </submittedName>
</protein>
<dbReference type="Proteomes" id="UP001141253">
    <property type="component" value="Chromosome 2"/>
</dbReference>
<keyword evidence="2" id="KW-1185">Reference proteome</keyword>
<dbReference type="EMBL" id="JAPFFI010000006">
    <property type="protein sequence ID" value="KAJ6390522.1"/>
    <property type="molecule type" value="Genomic_DNA"/>
</dbReference>
<reference evidence="1" key="1">
    <citation type="submission" date="2022-10" db="EMBL/GenBank/DDBJ databases">
        <authorList>
            <person name="Hyden B.L."/>
            <person name="Feng K."/>
            <person name="Yates T."/>
            <person name="Jawdy S."/>
            <person name="Smart L.B."/>
            <person name="Muchero W."/>
        </authorList>
    </citation>
    <scope>NUCLEOTIDE SEQUENCE</scope>
    <source>
        <tissue evidence="1">Shoot tip</tissue>
    </source>
</reference>
<comment type="caution">
    <text evidence="1">The sequence shown here is derived from an EMBL/GenBank/DDBJ whole genome shotgun (WGS) entry which is preliminary data.</text>
</comment>
<sequence>MFHHLGGLCSHLCSQVLLGKEMNMWVMRVMSLGVQRVDVMNHKSTCQGETIQEPDPERILDGIIIGPGNGILPGMETVTGMETEDGTE</sequence>